<feature type="region of interest" description="Disordered" evidence="1">
    <location>
        <begin position="69"/>
        <end position="92"/>
    </location>
</feature>
<proteinExistence type="predicted"/>
<organism evidence="2 3">
    <name type="scientific">Linum trigynum</name>
    <dbReference type="NCBI Taxonomy" id="586398"/>
    <lineage>
        <taxon>Eukaryota</taxon>
        <taxon>Viridiplantae</taxon>
        <taxon>Streptophyta</taxon>
        <taxon>Embryophyta</taxon>
        <taxon>Tracheophyta</taxon>
        <taxon>Spermatophyta</taxon>
        <taxon>Magnoliopsida</taxon>
        <taxon>eudicotyledons</taxon>
        <taxon>Gunneridae</taxon>
        <taxon>Pentapetalae</taxon>
        <taxon>rosids</taxon>
        <taxon>fabids</taxon>
        <taxon>Malpighiales</taxon>
        <taxon>Linaceae</taxon>
        <taxon>Linum</taxon>
    </lineage>
</organism>
<dbReference type="Proteomes" id="UP001497516">
    <property type="component" value="Chromosome 8"/>
</dbReference>
<protein>
    <submittedName>
        <fullName evidence="2">Uncharacterized protein</fullName>
    </submittedName>
</protein>
<name>A0AAV2G3H6_9ROSI</name>
<dbReference type="EMBL" id="OZ034821">
    <property type="protein sequence ID" value="CAL1405228.1"/>
    <property type="molecule type" value="Genomic_DNA"/>
</dbReference>
<evidence type="ECO:0000256" key="1">
    <source>
        <dbReference type="SAM" id="MobiDB-lite"/>
    </source>
</evidence>
<evidence type="ECO:0000313" key="2">
    <source>
        <dbReference type="EMBL" id="CAL1405228.1"/>
    </source>
</evidence>
<gene>
    <name evidence="2" type="ORF">LTRI10_LOCUS45027</name>
</gene>
<keyword evidence="3" id="KW-1185">Reference proteome</keyword>
<accession>A0AAV2G3H6</accession>
<reference evidence="2 3" key="1">
    <citation type="submission" date="2024-04" db="EMBL/GenBank/DDBJ databases">
        <authorList>
            <person name="Fracassetti M."/>
        </authorList>
    </citation>
    <scope>NUCLEOTIDE SEQUENCE [LARGE SCALE GENOMIC DNA]</scope>
</reference>
<dbReference type="AlphaFoldDB" id="A0AAV2G3H6"/>
<evidence type="ECO:0000313" key="3">
    <source>
        <dbReference type="Proteomes" id="UP001497516"/>
    </source>
</evidence>
<sequence>MTNPEPPRSTNSNIDDDRLKHLLEDVQSIQGGQEANERRPKKMHKGFEEIVDHGEIKNHGDVGHLKAIPFDEEEDEHTTQSSERKVGAMDEEGCSSEEYILIQTFLDLSEDV</sequence>